<keyword evidence="2" id="KW-1185">Reference proteome</keyword>
<dbReference type="AlphaFoldDB" id="A0A540MNP5"/>
<comment type="caution">
    <text evidence="1">The sequence shown here is derived from an EMBL/GenBank/DDBJ whole genome shotgun (WGS) entry which is preliminary data.</text>
</comment>
<proteinExistence type="predicted"/>
<protein>
    <submittedName>
        <fullName evidence="1">Uncharacterized protein</fullName>
    </submittedName>
</protein>
<evidence type="ECO:0000313" key="2">
    <source>
        <dbReference type="Proteomes" id="UP000315295"/>
    </source>
</evidence>
<reference evidence="1 2" key="1">
    <citation type="journal article" date="2019" name="G3 (Bethesda)">
        <title>Sequencing of a Wild Apple (Malus baccata) Genome Unravels the Differences Between Cultivated and Wild Apple Species Regarding Disease Resistance and Cold Tolerance.</title>
        <authorList>
            <person name="Chen X."/>
        </authorList>
    </citation>
    <scope>NUCLEOTIDE SEQUENCE [LARGE SCALE GENOMIC DNA]</scope>
    <source>
        <strain evidence="2">cv. Shandingzi</strain>
        <tissue evidence="1">Leaves</tissue>
    </source>
</reference>
<sequence length="187" mass="20981">MRFVQRGLGGGQAPESSEAIEAKKMKMKKKKMKKKKKKSSFSTTCCTFFWHRKTVPFTHVAYAYWVVHGCFVFMYIENDCVVQCSKNGNKVVVQYIIGIRGNVAKGCPKMKQHEEYARAEVLSLQRKIATRAKALYFIETGERISVDITSMIESAKDTMSPDGTNFPKWLLSHGKGCPLSAGLAPQG</sequence>
<dbReference type="Proteomes" id="UP000315295">
    <property type="component" value="Unassembled WGS sequence"/>
</dbReference>
<dbReference type="EMBL" id="VIEB01000224">
    <property type="protein sequence ID" value="TQE00010.1"/>
    <property type="molecule type" value="Genomic_DNA"/>
</dbReference>
<organism evidence="1 2">
    <name type="scientific">Malus baccata</name>
    <name type="common">Siberian crab apple</name>
    <name type="synonym">Pyrus baccata</name>
    <dbReference type="NCBI Taxonomy" id="106549"/>
    <lineage>
        <taxon>Eukaryota</taxon>
        <taxon>Viridiplantae</taxon>
        <taxon>Streptophyta</taxon>
        <taxon>Embryophyta</taxon>
        <taxon>Tracheophyta</taxon>
        <taxon>Spermatophyta</taxon>
        <taxon>Magnoliopsida</taxon>
        <taxon>eudicotyledons</taxon>
        <taxon>Gunneridae</taxon>
        <taxon>Pentapetalae</taxon>
        <taxon>rosids</taxon>
        <taxon>fabids</taxon>
        <taxon>Rosales</taxon>
        <taxon>Rosaceae</taxon>
        <taxon>Amygdaloideae</taxon>
        <taxon>Maleae</taxon>
        <taxon>Malus</taxon>
    </lineage>
</organism>
<evidence type="ECO:0000313" key="1">
    <source>
        <dbReference type="EMBL" id="TQE00010.1"/>
    </source>
</evidence>
<accession>A0A540MNP5</accession>
<gene>
    <name evidence="1" type="ORF">C1H46_014388</name>
</gene>
<name>A0A540MNP5_MALBA</name>